<dbReference type="Proteomes" id="UP001596283">
    <property type="component" value="Unassembled WGS sequence"/>
</dbReference>
<name>A0ABW1TFP4_9LACO</name>
<reference evidence="2" key="1">
    <citation type="journal article" date="2019" name="Int. J. Syst. Evol. Microbiol.">
        <title>The Global Catalogue of Microorganisms (GCM) 10K type strain sequencing project: providing services to taxonomists for standard genome sequencing and annotation.</title>
        <authorList>
            <consortium name="The Broad Institute Genomics Platform"/>
            <consortium name="The Broad Institute Genome Sequencing Center for Infectious Disease"/>
            <person name="Wu L."/>
            <person name="Ma J."/>
        </authorList>
    </citation>
    <scope>NUCLEOTIDE SEQUENCE [LARGE SCALE GENOMIC DNA]</scope>
    <source>
        <strain evidence="2">CCM 8908</strain>
    </source>
</reference>
<protein>
    <submittedName>
        <fullName evidence="1">Uncharacterized protein</fullName>
    </submittedName>
</protein>
<evidence type="ECO:0000313" key="1">
    <source>
        <dbReference type="EMBL" id="MFC6260104.1"/>
    </source>
</evidence>
<sequence>MTMGIGLTWHLDVSQRGVNGYAVEVSTAVEAFADSLEEPSNSQSVSHSQLKTASKPVKQVRAKTMIRRYENVCLTKVVKSYQKGAIAILRL</sequence>
<keyword evidence="2" id="KW-1185">Reference proteome</keyword>
<dbReference type="RefSeq" id="WP_125685179.1">
    <property type="nucleotide sequence ID" value="NZ_JBHSSI010000025.1"/>
</dbReference>
<comment type="caution">
    <text evidence="1">The sequence shown here is derived from an EMBL/GenBank/DDBJ whole genome shotgun (WGS) entry which is preliminary data.</text>
</comment>
<proteinExistence type="predicted"/>
<organism evidence="1 2">
    <name type="scientific">Levilactobacillus fujinensis</name>
    <dbReference type="NCBI Taxonomy" id="2486024"/>
    <lineage>
        <taxon>Bacteria</taxon>
        <taxon>Bacillati</taxon>
        <taxon>Bacillota</taxon>
        <taxon>Bacilli</taxon>
        <taxon>Lactobacillales</taxon>
        <taxon>Lactobacillaceae</taxon>
        <taxon>Levilactobacillus</taxon>
    </lineage>
</organism>
<gene>
    <name evidence="1" type="ORF">ACFP1C_04020</name>
</gene>
<evidence type="ECO:0000313" key="2">
    <source>
        <dbReference type="Proteomes" id="UP001596283"/>
    </source>
</evidence>
<accession>A0ABW1TFP4</accession>
<dbReference type="EMBL" id="JBHSSI010000025">
    <property type="protein sequence ID" value="MFC6260104.1"/>
    <property type="molecule type" value="Genomic_DNA"/>
</dbReference>